<feature type="compositionally biased region" description="Polar residues" evidence="1">
    <location>
        <begin position="1166"/>
        <end position="1176"/>
    </location>
</feature>
<feature type="region of interest" description="Disordered" evidence="1">
    <location>
        <begin position="186"/>
        <end position="585"/>
    </location>
</feature>
<evidence type="ECO:0000259" key="2">
    <source>
        <dbReference type="SMART" id="SM01349"/>
    </source>
</evidence>
<feature type="compositionally biased region" description="Polar residues" evidence="1">
    <location>
        <begin position="28"/>
        <end position="56"/>
    </location>
</feature>
<feature type="compositionally biased region" description="Basic and acidic residues" evidence="1">
    <location>
        <begin position="1561"/>
        <end position="1570"/>
    </location>
</feature>
<feature type="region of interest" description="Disordered" evidence="1">
    <location>
        <begin position="603"/>
        <end position="1060"/>
    </location>
</feature>
<dbReference type="SMART" id="SM01349">
    <property type="entry name" value="TOG"/>
    <property type="match status" value="2"/>
</dbReference>
<dbReference type="InterPro" id="IPR016024">
    <property type="entry name" value="ARM-type_fold"/>
</dbReference>
<feature type="compositionally biased region" description="Acidic residues" evidence="1">
    <location>
        <begin position="247"/>
        <end position="260"/>
    </location>
</feature>
<dbReference type="Pfam" id="PF21040">
    <property type="entry name" value="CEP104-like_TOG"/>
    <property type="match status" value="1"/>
</dbReference>
<feature type="compositionally biased region" description="Basic and acidic residues" evidence="1">
    <location>
        <begin position="911"/>
        <end position="930"/>
    </location>
</feature>
<feature type="domain" description="TOG" evidence="2">
    <location>
        <begin position="1698"/>
        <end position="1944"/>
    </location>
</feature>
<feature type="compositionally biased region" description="Basic and acidic residues" evidence="1">
    <location>
        <begin position="495"/>
        <end position="546"/>
    </location>
</feature>
<feature type="compositionally biased region" description="Basic and acidic residues" evidence="1">
    <location>
        <begin position="843"/>
        <end position="852"/>
    </location>
</feature>
<gene>
    <name evidence="3" type="ORF">ECRASSUSDP1_LOCUS14120</name>
</gene>
<evidence type="ECO:0000313" key="3">
    <source>
        <dbReference type="EMBL" id="CAI2372787.1"/>
    </source>
</evidence>
<reference evidence="3" key="1">
    <citation type="submission" date="2023-07" db="EMBL/GenBank/DDBJ databases">
        <authorList>
            <consortium name="AG Swart"/>
            <person name="Singh M."/>
            <person name="Singh A."/>
            <person name="Seah K."/>
            <person name="Emmerich C."/>
        </authorList>
    </citation>
    <scope>NUCLEOTIDE SEQUENCE</scope>
    <source>
        <strain evidence="3">DP1</strain>
    </source>
</reference>
<feature type="compositionally biased region" description="Basic and acidic residues" evidence="1">
    <location>
        <begin position="128"/>
        <end position="174"/>
    </location>
</feature>
<name>A0AAD2CWB0_EUPCR</name>
<evidence type="ECO:0000313" key="4">
    <source>
        <dbReference type="Proteomes" id="UP001295684"/>
    </source>
</evidence>
<dbReference type="SUPFAM" id="SSF48371">
    <property type="entry name" value="ARM repeat"/>
    <property type="match status" value="1"/>
</dbReference>
<feature type="compositionally biased region" description="Basic and acidic residues" evidence="1">
    <location>
        <begin position="369"/>
        <end position="422"/>
    </location>
</feature>
<dbReference type="GO" id="GO:0007051">
    <property type="term" value="P:spindle organization"/>
    <property type="evidence" value="ECO:0007669"/>
    <property type="project" value="InterPro"/>
</dbReference>
<feature type="compositionally biased region" description="Polar residues" evidence="1">
    <location>
        <begin position="353"/>
        <end position="368"/>
    </location>
</feature>
<feature type="compositionally biased region" description="Polar residues" evidence="1">
    <location>
        <begin position="263"/>
        <end position="274"/>
    </location>
</feature>
<dbReference type="GO" id="GO:0061863">
    <property type="term" value="F:microtubule plus end polymerase"/>
    <property type="evidence" value="ECO:0007669"/>
    <property type="project" value="InterPro"/>
</dbReference>
<feature type="compositionally biased region" description="Acidic residues" evidence="1">
    <location>
        <begin position="625"/>
        <end position="635"/>
    </location>
</feature>
<feature type="region of interest" description="Disordered" evidence="1">
    <location>
        <begin position="2037"/>
        <end position="2057"/>
    </location>
</feature>
<feature type="compositionally biased region" description="Basic and acidic residues" evidence="1">
    <location>
        <begin position="1138"/>
        <end position="1165"/>
    </location>
</feature>
<feature type="compositionally biased region" description="Basic and acidic residues" evidence="1">
    <location>
        <begin position="1181"/>
        <end position="1200"/>
    </location>
</feature>
<dbReference type="Gene3D" id="1.25.10.10">
    <property type="entry name" value="Leucine-rich Repeat Variant"/>
    <property type="match status" value="2"/>
</dbReference>
<feature type="region of interest" description="Disordered" evidence="1">
    <location>
        <begin position="1965"/>
        <end position="1989"/>
    </location>
</feature>
<feature type="domain" description="TOG" evidence="2">
    <location>
        <begin position="1310"/>
        <end position="1549"/>
    </location>
</feature>
<feature type="compositionally biased region" description="Basic and acidic residues" evidence="1">
    <location>
        <begin position="275"/>
        <end position="312"/>
    </location>
</feature>
<dbReference type="GO" id="GO:0051010">
    <property type="term" value="F:microtubule plus-end binding"/>
    <property type="evidence" value="ECO:0007669"/>
    <property type="project" value="InterPro"/>
</dbReference>
<dbReference type="GO" id="GO:0030951">
    <property type="term" value="P:establishment or maintenance of microtubule cytoskeleton polarity"/>
    <property type="evidence" value="ECO:0007669"/>
    <property type="project" value="InterPro"/>
</dbReference>
<dbReference type="InterPro" id="IPR045110">
    <property type="entry name" value="XMAP215"/>
</dbReference>
<feature type="compositionally biased region" description="Basic and acidic residues" evidence="1">
    <location>
        <begin position="71"/>
        <end position="102"/>
    </location>
</feature>
<feature type="compositionally biased region" description="Basic residues" evidence="1">
    <location>
        <begin position="1652"/>
        <end position="1661"/>
    </location>
</feature>
<feature type="region of interest" description="Disordered" evidence="1">
    <location>
        <begin position="1"/>
        <end position="174"/>
    </location>
</feature>
<protein>
    <recommendedName>
        <fullName evidence="2">TOG domain-containing protein</fullName>
    </recommendedName>
</protein>
<feature type="compositionally biased region" description="Basic and acidic residues" evidence="1">
    <location>
        <begin position="957"/>
        <end position="1006"/>
    </location>
</feature>
<feature type="compositionally biased region" description="Basic and acidic residues" evidence="1">
    <location>
        <begin position="467"/>
        <end position="479"/>
    </location>
</feature>
<comment type="caution">
    <text evidence="3">The sequence shown here is derived from an EMBL/GenBank/DDBJ whole genome shotgun (WGS) entry which is preliminary data.</text>
</comment>
<dbReference type="Proteomes" id="UP001295684">
    <property type="component" value="Unassembled WGS sequence"/>
</dbReference>
<feature type="compositionally biased region" description="Polar residues" evidence="1">
    <location>
        <begin position="10"/>
        <end position="19"/>
    </location>
</feature>
<dbReference type="EMBL" id="CAMPGE010014092">
    <property type="protein sequence ID" value="CAI2372787.1"/>
    <property type="molecule type" value="Genomic_DNA"/>
</dbReference>
<feature type="compositionally biased region" description="Basic and acidic residues" evidence="1">
    <location>
        <begin position="860"/>
        <end position="895"/>
    </location>
</feature>
<dbReference type="PANTHER" id="PTHR12609">
    <property type="entry name" value="MICROTUBULE ASSOCIATED PROTEIN XMAP215"/>
    <property type="match status" value="1"/>
</dbReference>
<evidence type="ECO:0000256" key="1">
    <source>
        <dbReference type="SAM" id="MobiDB-lite"/>
    </source>
</evidence>
<feature type="compositionally biased region" description="Basic and acidic residues" evidence="1">
    <location>
        <begin position="1635"/>
        <end position="1651"/>
    </location>
</feature>
<sequence>MEHNPENLKQDSNNQQDPNPDQDIFMNQLLNPSSSNSIASQLMTGDNFSQPSNQAEQIPDESDEVQQNTQKVEENNLNRDESLKKETTEEKKEEVQNSKNEEAQPNLGEEDAKLGSSGIISSDSPCSPKEDKAGEPDNKKDNLENDKVEKLECLAKEKDENISQEEKKDINSNLNEVKEDLENIQQIQSHKEEYNQTLSEPSKELKEETGEEKEEINENTLQKEDLLNQDQLQANENEISQSKEEVPCEEETEHVEEPAIEESQPTIEDSTNSCKIEETKNAPEGEIHKEDNSESKEHQQLNEERLEDKDISTEMSQEVNTEVEKQKSDQDDHEKKSEEPLKELGKEDENQTHENISQTESDQTQQISQEEKAEHKNEASEAQKEVQEEIKGDLSQEKQEVSEEMNEERNEEVSEDLKEKTLSVDNKNSNQELESENQEEIKEKVENDALEEVHQKSTEVNPSQETEATKEENIEHDKSANTQIALGVEASSGEKVSEDETKEDRSELIENKDFPQEDQLHTDNHSAKSQEDQLQSEEGKIDKKPIEGTQISESVRENKTETDEISNKHEETKEEESQCAEVKAQPIEEAQVKSLELELKQNKIEQEQNSDMEEIEVNKESCEQLLDDEFNEPNQEELSKSIVSNKESDLKESKVELEKDPKTEIKEEIKAEFKDQTQLESKEKDLPQSQEGDKPSLDQDEGKEEEPMAKDTNQAYEDESITNQIEEKQDGKAQIDDVALIEDSKPIESLKENPTEENVKEDHDDKQLESEGKQTIDAAPDASAASAQEILTTEETVEKQEPLTDKPGENIQLDSNKNKQDEEKILIENNLELEEKDNNQPMQKDETQKIESDQEQPTTELERQDQIEESENKEAEIAKKSESQEKPKEELKDAKVGNAQANDALPNGDDTSEKAETPDVQENLHAKDTEPEGQNVGENQENKIKDGESISPSHSEVAPKKELKQDTLVEKEKHLDDDIKVETPKPLVEDYKLVGDDPTDEVKDAEDKEENEDNEIFLSSHQKEEDKEVPLPGPRDAETESENGELNLSHLKEQSFEGNLESQLDKTITSAKKDYFNLSESDRDLQQFEQGKEPDSEEFTPKKLSPEFQLNDDSVPETDHPTCQPNPNLLQDKGLVGSEEKTLKTIEPDAQKLSEEKIDKEHPESTNEPEASIGNSENEDKDLQSKDKQEDEKLEDISAEKKIVVEEKPQNLKSIAKKKEIEEFKKEQDEEIIEPAIELHDLPGEEATIKGSTGYNLDNLEELENAMIEESKKPAPKAKKLKTFMKKPSYKPKKPIDKDQKLDQELNLINLTKDEAEKRISAYMSSMILNKLKSPKWESKVIGIQWMQEWIVENEVPPDLTEYAFRILKGSLKEWKEKNTNMIKSAMQCIHTILSSATRLGKRSITILVPFICEKLVDNLVKDQALESILLCAELNNECFGSINHTIKQLTKYGPKTSNSMVVKEIFSCILLIVDSFGGTNIQLDGLFKFIVLGCKNKAAEIRNEAILVIKQFYPIFGYDILSYLNDIKPSTMAVINQELDTIQLPEHLLAKKAADDAKRDADDAKGDFQDDKEENLLSSSEKNVSDEEYYKEEHTHLTSSQFDDQHLSVDNQEHCYASFENTKAKSLESSSQNSKRDEEELPPKTVEKPKRNSKLRKLSHKEKEPEMEYLKILDVGNKDLRDKKDAKVIWTPNELRSDVTKNIRSQIKSAFGAQFEKDCYSDDFKKHIACLKLFETCFESDYEQIDHFFCVIDLMLKWIFIKGCEGSNINTKFLIEIINFLNALVDFCDTEGYGLMEAEGIVLVTFLIDKVCNTNASIRENIKDLILKISSNEALYPPKASFKLIMAGVQNKNSKIRKECMDIVSELLDDLQEDLFTSKDVKVIIKEVDSKDKNSRSSALEACVSIYKLIEEKFWSMAGKNINLKVKDLITTKIASIPKDQIGRKAVKKKPKIVVKHVTQTEEKKEKPVAPVTSQRLSQLPRPTKGILSGNKSLNVSCNSLEESKTSKAANNQGSANAKTFKKFIRKDQQKKTFVKPSLSKSLKKPSKAPTAAAHKEEEEYDCKHFDVNVTEAILDAQPVEEIVDFKNLDKIGKIINVILSGTVEEKFESLVLFNDIIATSLSRYAKNLIDNAQFISRTFSDVLDGLFERINEFPPKFLKYLVLVFKRCLCVDFIVREISQEELTILIEIVLLKIQPSSIKKIDDYTIGQEILKDLNSIMKQIFEYSEPSTCFYALLDLSRKYDHLYEQSQMSKVLSKCLLKISKNIQSNFGKLNVERVILMLHRYCLRYSENMNRFAKEGKEGNKNGLMAAKSIVYELCKQTKSDFWDYCIALNAHPQEDKHIQLWAKLIIQKLQRK</sequence>
<accession>A0AAD2CWB0</accession>
<feature type="compositionally biased region" description="Basic and acidic residues" evidence="1">
    <location>
        <begin position="439"/>
        <end position="457"/>
    </location>
</feature>
<keyword evidence="4" id="KW-1185">Reference proteome</keyword>
<proteinExistence type="predicted"/>
<feature type="compositionally biased region" description="Basic and acidic residues" evidence="1">
    <location>
        <begin position="725"/>
        <end position="735"/>
    </location>
</feature>
<organism evidence="3 4">
    <name type="scientific">Euplotes crassus</name>
    <dbReference type="NCBI Taxonomy" id="5936"/>
    <lineage>
        <taxon>Eukaryota</taxon>
        <taxon>Sar</taxon>
        <taxon>Alveolata</taxon>
        <taxon>Ciliophora</taxon>
        <taxon>Intramacronucleata</taxon>
        <taxon>Spirotrichea</taxon>
        <taxon>Hypotrichia</taxon>
        <taxon>Euplotida</taxon>
        <taxon>Euplotidae</taxon>
        <taxon>Moneuplotes</taxon>
    </lineage>
</organism>
<feature type="compositionally biased region" description="Basic and acidic residues" evidence="1">
    <location>
        <begin position="322"/>
        <end position="352"/>
    </location>
</feature>
<feature type="compositionally biased region" description="Basic and acidic residues" evidence="1">
    <location>
        <begin position="796"/>
        <end position="808"/>
    </location>
</feature>
<feature type="compositionally biased region" description="Polar residues" evidence="1">
    <location>
        <begin position="228"/>
        <end position="240"/>
    </location>
</feature>
<dbReference type="InterPro" id="IPR034085">
    <property type="entry name" value="TOG"/>
</dbReference>
<feature type="compositionally biased region" description="Low complexity" evidence="1">
    <location>
        <begin position="777"/>
        <end position="787"/>
    </location>
</feature>
<feature type="compositionally biased region" description="Basic and acidic residues" evidence="1">
    <location>
        <begin position="816"/>
        <end position="826"/>
    </location>
</feature>
<feature type="compositionally biased region" description="Basic and acidic residues" evidence="1">
    <location>
        <begin position="742"/>
        <end position="774"/>
    </location>
</feature>
<feature type="region of interest" description="Disordered" evidence="1">
    <location>
        <begin position="1079"/>
        <end position="1200"/>
    </location>
</feature>
<feature type="compositionally biased region" description="Basic and acidic residues" evidence="1">
    <location>
        <begin position="1079"/>
        <end position="1105"/>
    </location>
</feature>
<feature type="compositionally biased region" description="Low complexity" evidence="1">
    <location>
        <begin position="115"/>
        <end position="127"/>
    </location>
</feature>
<feature type="region of interest" description="Disordered" evidence="1">
    <location>
        <begin position="1621"/>
        <end position="1663"/>
    </location>
</feature>
<dbReference type="InterPro" id="IPR011989">
    <property type="entry name" value="ARM-like"/>
</dbReference>
<dbReference type="GO" id="GO:0046785">
    <property type="term" value="P:microtubule polymerization"/>
    <property type="evidence" value="ECO:0007669"/>
    <property type="project" value="InterPro"/>
</dbReference>
<feature type="compositionally biased region" description="Basic and acidic residues" evidence="1">
    <location>
        <begin position="554"/>
        <end position="576"/>
    </location>
</feature>
<feature type="region of interest" description="Disordered" evidence="1">
    <location>
        <begin position="1561"/>
        <end position="1604"/>
    </location>
</feature>
<feature type="compositionally biased region" description="Basic and acidic residues" evidence="1">
    <location>
        <begin position="646"/>
        <end position="697"/>
    </location>
</feature>